<dbReference type="Proteomes" id="UP000663868">
    <property type="component" value="Unassembled WGS sequence"/>
</dbReference>
<dbReference type="Proteomes" id="UP000663860">
    <property type="component" value="Unassembled WGS sequence"/>
</dbReference>
<dbReference type="EMBL" id="CAJNOE010001605">
    <property type="protein sequence ID" value="CAF1437107.1"/>
    <property type="molecule type" value="Genomic_DNA"/>
</dbReference>
<sequence length="196" mass="22348">MERHSSTAIFISEIPVRCTGNGEKIIKWVNNLSSSTTARDVIISTLPTCDPIKYSLYIHIDRKKQILKDSTRIYKVVAKLNQRKSSRPLLFEIQLKKRVRFADEIIIQTIIQGQSISHERITKSIPIEKRLESLKENFQKYTSQQQENYIKLSSNLKRSSLSIINENISCSSSESGISSSSSTNDFIKPAKLETLV</sequence>
<protein>
    <submittedName>
        <fullName evidence="1">Uncharacterized protein</fullName>
    </submittedName>
</protein>
<evidence type="ECO:0000313" key="3">
    <source>
        <dbReference type="Proteomes" id="UP000663860"/>
    </source>
</evidence>
<dbReference type="EMBL" id="CAJOBB010004249">
    <property type="protein sequence ID" value="CAF4080928.1"/>
    <property type="molecule type" value="Genomic_DNA"/>
</dbReference>
<accession>A0A815NYI2</accession>
<organism evidence="1 3">
    <name type="scientific">Adineta steineri</name>
    <dbReference type="NCBI Taxonomy" id="433720"/>
    <lineage>
        <taxon>Eukaryota</taxon>
        <taxon>Metazoa</taxon>
        <taxon>Spiralia</taxon>
        <taxon>Gnathifera</taxon>
        <taxon>Rotifera</taxon>
        <taxon>Eurotatoria</taxon>
        <taxon>Bdelloidea</taxon>
        <taxon>Adinetida</taxon>
        <taxon>Adinetidae</taxon>
        <taxon>Adineta</taxon>
    </lineage>
</organism>
<reference evidence="1" key="1">
    <citation type="submission" date="2021-02" db="EMBL/GenBank/DDBJ databases">
        <authorList>
            <person name="Nowell W R."/>
        </authorList>
    </citation>
    <scope>NUCLEOTIDE SEQUENCE</scope>
</reference>
<dbReference type="Gene3D" id="3.10.20.90">
    <property type="entry name" value="Phosphatidylinositol 3-kinase Catalytic Subunit, Chain A, domain 1"/>
    <property type="match status" value="1"/>
</dbReference>
<name>A0A815NYI2_9BILA</name>
<dbReference type="AlphaFoldDB" id="A0A815NYI2"/>
<evidence type="ECO:0000313" key="1">
    <source>
        <dbReference type="EMBL" id="CAF1437107.1"/>
    </source>
</evidence>
<evidence type="ECO:0000313" key="2">
    <source>
        <dbReference type="EMBL" id="CAF4080928.1"/>
    </source>
</evidence>
<gene>
    <name evidence="1" type="ORF">IZO911_LOCUS41579</name>
    <name evidence="2" type="ORF">KXQ929_LOCUS33342</name>
</gene>
<comment type="caution">
    <text evidence="1">The sequence shown here is derived from an EMBL/GenBank/DDBJ whole genome shotgun (WGS) entry which is preliminary data.</text>
</comment>
<proteinExistence type="predicted"/>